<dbReference type="AlphaFoldDB" id="A0AA35Q1U6"/>
<keyword evidence="2" id="KW-1185">Reference proteome</keyword>
<sequence>MEAAAGSQILGEIEEMSLEEVLLDLRTTASGRPGGRPPPKATHIEELDGLIARQFRATQVPTLSITGRHHPLLYKVVSRLVSPPFCHAILILDLDGRFDTTRLTCTDADAHHIYIQRPSSTAIPSSAGTEEAAADTTGDNLKRLVAEAQTFMLYGEASRSSAHRHWWGTIVIQGFGVGDVVAGWKGWLRVDRENVRGFPPGCSVEEALAQRSARHDAVDSAGWAAESQWGGFVFYEGDEGA</sequence>
<reference evidence="1" key="1">
    <citation type="submission" date="2023-01" db="EMBL/GenBank/DDBJ databases">
        <authorList>
            <person name="Piombo E."/>
        </authorList>
    </citation>
    <scope>NUCLEOTIDE SEQUENCE</scope>
</reference>
<accession>A0AA35Q1U6</accession>
<organism evidence="1 2">
    <name type="scientific">Clonostachys chloroleuca</name>
    <dbReference type="NCBI Taxonomy" id="1926264"/>
    <lineage>
        <taxon>Eukaryota</taxon>
        <taxon>Fungi</taxon>
        <taxon>Dikarya</taxon>
        <taxon>Ascomycota</taxon>
        <taxon>Pezizomycotina</taxon>
        <taxon>Sordariomycetes</taxon>
        <taxon>Hypocreomycetidae</taxon>
        <taxon>Hypocreales</taxon>
        <taxon>Bionectriaceae</taxon>
        <taxon>Clonostachys</taxon>
    </lineage>
</organism>
<dbReference type="Proteomes" id="UP001160390">
    <property type="component" value="Unassembled WGS sequence"/>
</dbReference>
<protein>
    <submittedName>
        <fullName evidence="1">Uncharacterized protein</fullName>
    </submittedName>
</protein>
<dbReference type="EMBL" id="CABFNP030000786">
    <property type="protein sequence ID" value="CAI6086538.1"/>
    <property type="molecule type" value="Genomic_DNA"/>
</dbReference>
<evidence type="ECO:0000313" key="2">
    <source>
        <dbReference type="Proteomes" id="UP001160390"/>
    </source>
</evidence>
<evidence type="ECO:0000313" key="1">
    <source>
        <dbReference type="EMBL" id="CAI6086538.1"/>
    </source>
</evidence>
<proteinExistence type="predicted"/>
<comment type="caution">
    <text evidence="1">The sequence shown here is derived from an EMBL/GenBank/DDBJ whole genome shotgun (WGS) entry which is preliminary data.</text>
</comment>
<name>A0AA35Q1U6_9HYPO</name>
<gene>
    <name evidence="1" type="ORF">CCHLO57077_00010390</name>
</gene>